<name>A0A0C9UHC2_SPHS4</name>
<evidence type="ECO:0000313" key="1">
    <source>
        <dbReference type="EMBL" id="KIJ42403.1"/>
    </source>
</evidence>
<accession>A0A0C9UHC2</accession>
<dbReference type="AlphaFoldDB" id="A0A0C9UHC2"/>
<proteinExistence type="predicted"/>
<gene>
    <name evidence="1" type="ORF">M422DRAFT_48246</name>
</gene>
<dbReference type="HOGENOM" id="CLU_570078_0_0_1"/>
<evidence type="ECO:0000313" key="2">
    <source>
        <dbReference type="Proteomes" id="UP000054279"/>
    </source>
</evidence>
<reference evidence="1 2" key="1">
    <citation type="submission" date="2014-06" db="EMBL/GenBank/DDBJ databases">
        <title>Evolutionary Origins and Diversification of the Mycorrhizal Mutualists.</title>
        <authorList>
            <consortium name="DOE Joint Genome Institute"/>
            <consortium name="Mycorrhizal Genomics Consortium"/>
            <person name="Kohler A."/>
            <person name="Kuo A."/>
            <person name="Nagy L.G."/>
            <person name="Floudas D."/>
            <person name="Copeland A."/>
            <person name="Barry K.W."/>
            <person name="Cichocki N."/>
            <person name="Veneault-Fourrey C."/>
            <person name="LaButti K."/>
            <person name="Lindquist E.A."/>
            <person name="Lipzen A."/>
            <person name="Lundell T."/>
            <person name="Morin E."/>
            <person name="Murat C."/>
            <person name="Riley R."/>
            <person name="Ohm R."/>
            <person name="Sun H."/>
            <person name="Tunlid A."/>
            <person name="Henrissat B."/>
            <person name="Grigoriev I.V."/>
            <person name="Hibbett D.S."/>
            <person name="Martin F."/>
        </authorList>
    </citation>
    <scope>NUCLEOTIDE SEQUENCE [LARGE SCALE GENOMIC DNA]</scope>
    <source>
        <strain evidence="1 2">SS14</strain>
    </source>
</reference>
<dbReference type="EMBL" id="KN837130">
    <property type="protein sequence ID" value="KIJ42403.1"/>
    <property type="molecule type" value="Genomic_DNA"/>
</dbReference>
<sequence length="479" mass="52490">MRRDFVAGALEKDDACRTLTALTEGCENTIEMYSSQKPTQALLNNPGAVEPSGGPLIHAATTTQGPEFLQYTIQQLSILVNTGTLDGRHPADGQTTGPIEVPSSPLPLDPTLTILPITNAEASHIEAERVHAAETYLSTPHSAQVDMDVDIDTDLGDGVGSMGMTVGKEVVPIQIMDMRVTPHCAQLLRVEIHVMGNEYTCSVEVDLEEAVRAVQATPGHIKGHVIISFKDGQYSTPFICFNGCEDVPKCLPPRAPLSPDGTLQLEAEQDDHVFSPGPVMMTLPQVNAVKHEAPNAAPVPALRADTDVKAIDTSPQLESKALQNAPPSDQHTGQWIIQELLKKPEDAKQYQEFLGGKNRKGATLKRLQTMYEWALAVRYVYFRLLIFINFPEKLQTRFVKARDDEGSPVLVKHLMLVLGRDRTWFSNARFCVKAVQLYVEEEQIKKNLESDSGSVLSADGWYKLLKSIDEANGGKAKCG</sequence>
<protein>
    <submittedName>
        <fullName evidence="1">Uncharacterized protein</fullName>
    </submittedName>
</protein>
<keyword evidence="2" id="KW-1185">Reference proteome</keyword>
<organism evidence="1 2">
    <name type="scientific">Sphaerobolus stellatus (strain SS14)</name>
    <dbReference type="NCBI Taxonomy" id="990650"/>
    <lineage>
        <taxon>Eukaryota</taxon>
        <taxon>Fungi</taxon>
        <taxon>Dikarya</taxon>
        <taxon>Basidiomycota</taxon>
        <taxon>Agaricomycotina</taxon>
        <taxon>Agaricomycetes</taxon>
        <taxon>Phallomycetidae</taxon>
        <taxon>Geastrales</taxon>
        <taxon>Sphaerobolaceae</taxon>
        <taxon>Sphaerobolus</taxon>
    </lineage>
</organism>
<dbReference type="Proteomes" id="UP000054279">
    <property type="component" value="Unassembled WGS sequence"/>
</dbReference>